<sequence>MTRTVVLHPGIRAHLARLGGIIPDIYARKHQTVITPSGRRPVPLPVRALMAVTWPDGHTLRTVAGDLYDGEDVIELPCRNRAPQEVPGGGAWMTVGHDHAGGYWLVDLDQPPLPDPVLVRTGAPGRRGTGELVRMPLSRLLTHLTAHGSPWPDGVPAPAPVPA</sequence>
<keyword evidence="2" id="KW-1185">Reference proteome</keyword>
<dbReference type="Proteomes" id="UP001596160">
    <property type="component" value="Unassembled WGS sequence"/>
</dbReference>
<accession>A0ABW0AM24</accession>
<gene>
    <name evidence="1" type="ORF">ACFPRH_20610</name>
</gene>
<organism evidence="1 2">
    <name type="scientific">Streptomyces amakusaensis</name>
    <dbReference type="NCBI Taxonomy" id="67271"/>
    <lineage>
        <taxon>Bacteria</taxon>
        <taxon>Bacillati</taxon>
        <taxon>Actinomycetota</taxon>
        <taxon>Actinomycetes</taxon>
        <taxon>Kitasatosporales</taxon>
        <taxon>Streptomycetaceae</taxon>
        <taxon>Streptomyces</taxon>
    </lineage>
</organism>
<protein>
    <submittedName>
        <fullName evidence="1">Uncharacterized protein</fullName>
    </submittedName>
</protein>
<dbReference type="RefSeq" id="WP_344480150.1">
    <property type="nucleotide sequence ID" value="NZ_BAAASB010000014.1"/>
</dbReference>
<name>A0ABW0AM24_9ACTN</name>
<reference evidence="2" key="1">
    <citation type="journal article" date="2019" name="Int. J. Syst. Evol. Microbiol.">
        <title>The Global Catalogue of Microorganisms (GCM) 10K type strain sequencing project: providing services to taxonomists for standard genome sequencing and annotation.</title>
        <authorList>
            <consortium name="The Broad Institute Genomics Platform"/>
            <consortium name="The Broad Institute Genome Sequencing Center for Infectious Disease"/>
            <person name="Wu L."/>
            <person name="Ma J."/>
        </authorList>
    </citation>
    <scope>NUCLEOTIDE SEQUENCE [LARGE SCALE GENOMIC DNA]</scope>
    <source>
        <strain evidence="2">PCU 266</strain>
    </source>
</reference>
<evidence type="ECO:0000313" key="2">
    <source>
        <dbReference type="Proteomes" id="UP001596160"/>
    </source>
</evidence>
<evidence type="ECO:0000313" key="1">
    <source>
        <dbReference type="EMBL" id="MFC5154141.1"/>
    </source>
</evidence>
<proteinExistence type="predicted"/>
<comment type="caution">
    <text evidence="1">The sequence shown here is derived from an EMBL/GenBank/DDBJ whole genome shotgun (WGS) entry which is preliminary data.</text>
</comment>
<dbReference type="EMBL" id="JBHSKP010000013">
    <property type="protein sequence ID" value="MFC5154141.1"/>
    <property type="molecule type" value="Genomic_DNA"/>
</dbReference>